<dbReference type="EMBL" id="CAJOBI010028456">
    <property type="protein sequence ID" value="CAF4259449.1"/>
    <property type="molecule type" value="Genomic_DNA"/>
</dbReference>
<evidence type="ECO:0000313" key="2">
    <source>
        <dbReference type="Proteomes" id="UP000676336"/>
    </source>
</evidence>
<feature type="non-terminal residue" evidence="1">
    <location>
        <position position="1"/>
    </location>
</feature>
<dbReference type="Proteomes" id="UP000676336">
    <property type="component" value="Unassembled WGS sequence"/>
</dbReference>
<accession>A0A8S2T0Q6</accession>
<comment type="caution">
    <text evidence="1">The sequence shown here is derived from an EMBL/GenBank/DDBJ whole genome shotgun (WGS) entry which is preliminary data.</text>
</comment>
<dbReference type="AlphaFoldDB" id="A0A8S2T0Q6"/>
<proteinExistence type="predicted"/>
<name>A0A8S2T0Q6_9BILA</name>
<organism evidence="1 2">
    <name type="scientific">Rotaria magnacalcarata</name>
    <dbReference type="NCBI Taxonomy" id="392030"/>
    <lineage>
        <taxon>Eukaryota</taxon>
        <taxon>Metazoa</taxon>
        <taxon>Spiralia</taxon>
        <taxon>Gnathifera</taxon>
        <taxon>Rotifera</taxon>
        <taxon>Eurotatoria</taxon>
        <taxon>Bdelloidea</taxon>
        <taxon>Philodinida</taxon>
        <taxon>Philodinidae</taxon>
        <taxon>Rotaria</taxon>
    </lineage>
</organism>
<sequence length="45" mass="5208">ETLLYRFKNQISSLAIDITGSDEADSREIIRLIFTNLRYLNFGLS</sequence>
<reference evidence="1" key="1">
    <citation type="submission" date="2021-02" db="EMBL/GenBank/DDBJ databases">
        <authorList>
            <person name="Nowell W R."/>
        </authorList>
    </citation>
    <scope>NUCLEOTIDE SEQUENCE</scope>
</reference>
<protein>
    <submittedName>
        <fullName evidence="1">Uncharacterized protein</fullName>
    </submittedName>
</protein>
<gene>
    <name evidence="1" type="ORF">SMN809_LOCUS24347</name>
</gene>
<evidence type="ECO:0000313" key="1">
    <source>
        <dbReference type="EMBL" id="CAF4259449.1"/>
    </source>
</evidence>